<feature type="domain" description="YycE-like C-terminal" evidence="2">
    <location>
        <begin position="70"/>
        <end position="124"/>
    </location>
</feature>
<evidence type="ECO:0000259" key="1">
    <source>
        <dbReference type="Pfam" id="PF22658"/>
    </source>
</evidence>
<dbReference type="EMBL" id="JAOBTT010000001">
    <property type="protein sequence ID" value="MDZ7278500.1"/>
    <property type="molecule type" value="Genomic_DNA"/>
</dbReference>
<evidence type="ECO:0000313" key="3">
    <source>
        <dbReference type="EMBL" id="MDZ7278500.1"/>
    </source>
</evidence>
<dbReference type="InterPro" id="IPR058997">
    <property type="entry name" value="YycE-like_C"/>
</dbReference>
<reference evidence="4" key="1">
    <citation type="submission" date="2023-07" db="EMBL/GenBank/DDBJ databases">
        <title>Structural and functional analysis of rice phyllospheric bacteria for their antimicrobial properties and defense elicitation against blast disease.</title>
        <authorList>
            <person name="Sahu K.P."/>
            <person name="Asharani P."/>
            <person name="Kumar M."/>
            <person name="Reddy B."/>
            <person name="Kumar A."/>
        </authorList>
    </citation>
    <scope>NUCLEOTIDE SEQUENCE [LARGE SCALE GENOMIC DNA]</scope>
    <source>
        <strain evidence="4">OsEp_Plm_30P10</strain>
    </source>
</reference>
<dbReference type="Proteomes" id="UP001288620">
    <property type="component" value="Unassembled WGS sequence"/>
</dbReference>
<dbReference type="Pfam" id="PF22658">
    <property type="entry name" value="YycE-like_N"/>
    <property type="match status" value="1"/>
</dbReference>
<name>A0ABU5LFS1_9GAMM</name>
<accession>A0ABU5LFS1</accession>
<dbReference type="InterPro" id="IPR029068">
    <property type="entry name" value="Glyas_Bleomycin-R_OHBP_Dase"/>
</dbReference>
<proteinExistence type="predicted"/>
<evidence type="ECO:0000313" key="4">
    <source>
        <dbReference type="Proteomes" id="UP001288620"/>
    </source>
</evidence>
<keyword evidence="4" id="KW-1185">Reference proteome</keyword>
<dbReference type="SUPFAM" id="SSF54593">
    <property type="entry name" value="Glyoxalase/Bleomycin resistance protein/Dihydroxybiphenyl dioxygenase"/>
    <property type="match status" value="1"/>
</dbReference>
<feature type="domain" description="YycE-like N-terminal" evidence="1">
    <location>
        <begin position="5"/>
        <end position="56"/>
    </location>
</feature>
<gene>
    <name evidence="3" type="ORF">N4G40_09465</name>
</gene>
<organism evidence="3 4">
    <name type="scientific">Pantoea eucrina</name>
    <dbReference type="NCBI Taxonomy" id="472693"/>
    <lineage>
        <taxon>Bacteria</taxon>
        <taxon>Pseudomonadati</taxon>
        <taxon>Pseudomonadota</taxon>
        <taxon>Gammaproteobacteria</taxon>
        <taxon>Enterobacterales</taxon>
        <taxon>Erwiniaceae</taxon>
        <taxon>Pantoea</taxon>
    </lineage>
</organism>
<comment type="caution">
    <text evidence="3">The sequence shown here is derived from an EMBL/GenBank/DDBJ whole genome shotgun (WGS) entry which is preliminary data.</text>
</comment>
<evidence type="ECO:0000259" key="2">
    <source>
        <dbReference type="Pfam" id="PF22659"/>
    </source>
</evidence>
<protein>
    <submittedName>
        <fullName evidence="3">VOC family protein</fullName>
    </submittedName>
</protein>
<dbReference type="Gene3D" id="3.10.180.10">
    <property type="entry name" value="2,3-Dihydroxybiphenyl 1,2-Dioxygenase, domain 1"/>
    <property type="match status" value="1"/>
</dbReference>
<dbReference type="RefSeq" id="WP_322542473.1">
    <property type="nucleotide sequence ID" value="NZ_JAOBTT010000001.1"/>
</dbReference>
<sequence>MFTHLRIARPVTHLERSFMMYSRGLQLHKQGEFTDHQGFNGIMLGREDLTWHLEFTQCPSHPVAPTPTPDDLLVLYFPLREAWEAATANMVNSGFRTVSAFNPYWDVKGITFIDDDGYRVVLHNTAWQTR</sequence>
<dbReference type="InterPro" id="IPR058998">
    <property type="entry name" value="YycE-like_N"/>
</dbReference>
<dbReference type="Pfam" id="PF22659">
    <property type="entry name" value="YycE-like_C"/>
    <property type="match status" value="1"/>
</dbReference>